<feature type="compositionally biased region" description="Basic and acidic residues" evidence="1">
    <location>
        <begin position="101"/>
        <end position="115"/>
    </location>
</feature>
<evidence type="ECO:0000313" key="3">
    <source>
        <dbReference type="Proteomes" id="UP001141806"/>
    </source>
</evidence>
<accession>A0A9Q0GV56</accession>
<sequence length="115" mass="13175">MGCRPSLPCCSFIQEKKLSNLLCGIGEAGEPYLWTGQYIKPATLKENFSEVSFGLPSLMFLEFFLLFCSVWLDLGRQDTNRDESNSDLAIFDQQEPQFPSKVERDLIESDRRKNV</sequence>
<organism evidence="2 3">
    <name type="scientific">Protea cynaroides</name>
    <dbReference type="NCBI Taxonomy" id="273540"/>
    <lineage>
        <taxon>Eukaryota</taxon>
        <taxon>Viridiplantae</taxon>
        <taxon>Streptophyta</taxon>
        <taxon>Embryophyta</taxon>
        <taxon>Tracheophyta</taxon>
        <taxon>Spermatophyta</taxon>
        <taxon>Magnoliopsida</taxon>
        <taxon>Proteales</taxon>
        <taxon>Proteaceae</taxon>
        <taxon>Protea</taxon>
    </lineage>
</organism>
<dbReference type="AlphaFoldDB" id="A0A9Q0GV56"/>
<keyword evidence="3" id="KW-1185">Reference proteome</keyword>
<dbReference type="Proteomes" id="UP001141806">
    <property type="component" value="Unassembled WGS sequence"/>
</dbReference>
<proteinExistence type="predicted"/>
<gene>
    <name evidence="2" type="ORF">NE237_029912</name>
</gene>
<reference evidence="2" key="1">
    <citation type="journal article" date="2023" name="Plant J.">
        <title>The genome of the king protea, Protea cynaroides.</title>
        <authorList>
            <person name="Chang J."/>
            <person name="Duong T.A."/>
            <person name="Schoeman C."/>
            <person name="Ma X."/>
            <person name="Roodt D."/>
            <person name="Barker N."/>
            <person name="Li Z."/>
            <person name="Van de Peer Y."/>
            <person name="Mizrachi E."/>
        </authorList>
    </citation>
    <scope>NUCLEOTIDE SEQUENCE</scope>
    <source>
        <tissue evidence="2">Young leaves</tissue>
    </source>
</reference>
<feature type="region of interest" description="Disordered" evidence="1">
    <location>
        <begin position="80"/>
        <end position="115"/>
    </location>
</feature>
<evidence type="ECO:0000313" key="2">
    <source>
        <dbReference type="EMBL" id="KAJ4953080.1"/>
    </source>
</evidence>
<dbReference type="EMBL" id="JAMYWD010000012">
    <property type="protein sequence ID" value="KAJ4953080.1"/>
    <property type="molecule type" value="Genomic_DNA"/>
</dbReference>
<comment type="caution">
    <text evidence="2">The sequence shown here is derived from an EMBL/GenBank/DDBJ whole genome shotgun (WGS) entry which is preliminary data.</text>
</comment>
<evidence type="ECO:0000256" key="1">
    <source>
        <dbReference type="SAM" id="MobiDB-lite"/>
    </source>
</evidence>
<name>A0A9Q0GV56_9MAGN</name>
<protein>
    <submittedName>
        <fullName evidence="2">Uncharacterized protein</fullName>
    </submittedName>
</protein>